<dbReference type="SUPFAM" id="SSF54236">
    <property type="entry name" value="Ubiquitin-like"/>
    <property type="match status" value="1"/>
</dbReference>
<dbReference type="PROSITE" id="PS50033">
    <property type="entry name" value="UBX"/>
    <property type="match status" value="1"/>
</dbReference>
<dbReference type="GO" id="GO:0005783">
    <property type="term" value="C:endoplasmic reticulum"/>
    <property type="evidence" value="ECO:0007669"/>
    <property type="project" value="TreeGrafter"/>
</dbReference>
<name>A0AAD3CM56_9STRA</name>
<organism evidence="3 4">
    <name type="scientific">Chaetoceros tenuissimus</name>
    <dbReference type="NCBI Taxonomy" id="426638"/>
    <lineage>
        <taxon>Eukaryota</taxon>
        <taxon>Sar</taxon>
        <taxon>Stramenopiles</taxon>
        <taxon>Ochrophyta</taxon>
        <taxon>Bacillariophyta</taxon>
        <taxon>Coscinodiscophyceae</taxon>
        <taxon>Chaetocerotophycidae</taxon>
        <taxon>Chaetocerotales</taxon>
        <taxon>Chaetocerotaceae</taxon>
        <taxon>Chaetoceros</taxon>
    </lineage>
</organism>
<dbReference type="GO" id="GO:0036503">
    <property type="term" value="P:ERAD pathway"/>
    <property type="evidence" value="ECO:0007669"/>
    <property type="project" value="TreeGrafter"/>
</dbReference>
<accession>A0AAD3CM56</accession>
<dbReference type="AlphaFoldDB" id="A0AAD3CM56"/>
<proteinExistence type="predicted"/>
<dbReference type="PANTHER" id="PTHR23322:SF1">
    <property type="entry name" value="FAS-ASSOCIATED FACTOR 2"/>
    <property type="match status" value="1"/>
</dbReference>
<dbReference type="Proteomes" id="UP001054902">
    <property type="component" value="Unassembled WGS sequence"/>
</dbReference>
<dbReference type="InterPro" id="IPR050730">
    <property type="entry name" value="UBX_domain-protein"/>
</dbReference>
<dbReference type="Pfam" id="PF00789">
    <property type="entry name" value="UBX"/>
    <property type="match status" value="1"/>
</dbReference>
<comment type="caution">
    <text evidence="3">The sequence shown here is derived from an EMBL/GenBank/DDBJ whole genome shotgun (WGS) entry which is preliminary data.</text>
</comment>
<dbReference type="Gene3D" id="3.10.20.90">
    <property type="entry name" value="Phosphatidylinositol 3-kinase Catalytic Subunit, Chain A, domain 1"/>
    <property type="match status" value="1"/>
</dbReference>
<dbReference type="PANTHER" id="PTHR23322">
    <property type="entry name" value="FAS-ASSOCIATED PROTEIN"/>
    <property type="match status" value="1"/>
</dbReference>
<dbReference type="EMBL" id="BLLK01000029">
    <property type="protein sequence ID" value="GFH48597.1"/>
    <property type="molecule type" value="Genomic_DNA"/>
</dbReference>
<reference evidence="3 4" key="1">
    <citation type="journal article" date="2021" name="Sci. Rep.">
        <title>The genome of the diatom Chaetoceros tenuissimus carries an ancient integrated fragment of an extant virus.</title>
        <authorList>
            <person name="Hongo Y."/>
            <person name="Kimura K."/>
            <person name="Takaki Y."/>
            <person name="Yoshida Y."/>
            <person name="Baba S."/>
            <person name="Kobayashi G."/>
            <person name="Nagasaki K."/>
            <person name="Hano T."/>
            <person name="Tomaru Y."/>
        </authorList>
    </citation>
    <scope>NUCLEOTIDE SEQUENCE [LARGE SCALE GENOMIC DNA]</scope>
    <source>
        <strain evidence="3 4">NIES-3715</strain>
    </source>
</reference>
<feature type="region of interest" description="Disordered" evidence="1">
    <location>
        <begin position="343"/>
        <end position="371"/>
    </location>
</feature>
<protein>
    <recommendedName>
        <fullName evidence="2">UBX domain-containing protein</fullName>
    </recommendedName>
</protein>
<evidence type="ECO:0000256" key="1">
    <source>
        <dbReference type="SAM" id="MobiDB-lite"/>
    </source>
</evidence>
<dbReference type="InterPro" id="IPR001012">
    <property type="entry name" value="UBX_dom"/>
</dbReference>
<gene>
    <name evidence="3" type="ORF">CTEN210_05073</name>
</gene>
<keyword evidence="4" id="KW-1185">Reference proteome</keyword>
<evidence type="ECO:0000259" key="2">
    <source>
        <dbReference type="PROSITE" id="PS50033"/>
    </source>
</evidence>
<dbReference type="CDD" id="cd01767">
    <property type="entry name" value="UBX"/>
    <property type="match status" value="1"/>
</dbReference>
<feature type="domain" description="UBX" evidence="2">
    <location>
        <begin position="394"/>
        <end position="436"/>
    </location>
</feature>
<evidence type="ECO:0000313" key="3">
    <source>
        <dbReference type="EMBL" id="GFH48597.1"/>
    </source>
</evidence>
<evidence type="ECO:0000313" key="4">
    <source>
        <dbReference type="Proteomes" id="UP001054902"/>
    </source>
</evidence>
<feature type="region of interest" description="Disordered" evidence="1">
    <location>
        <begin position="474"/>
        <end position="498"/>
    </location>
</feature>
<feature type="compositionally biased region" description="Acidic residues" evidence="1">
    <location>
        <begin position="477"/>
        <end position="498"/>
    </location>
</feature>
<dbReference type="InterPro" id="IPR029071">
    <property type="entry name" value="Ubiquitin-like_domsf"/>
</dbReference>
<dbReference type="GO" id="GO:0043130">
    <property type="term" value="F:ubiquitin binding"/>
    <property type="evidence" value="ECO:0007669"/>
    <property type="project" value="TreeGrafter"/>
</dbReference>
<sequence>MSTRIRASVQVNSLLLVAVMLIFSSLSSNAVVAFKLNLESNIGKLEYPTKQKTYINSLKVQSGLLDIRGGGGKKATEELSSKLESSKESSEFSLVSLVFSPILAISRALGAGIDAMWDEEPSNPVSRMFHVFSSMIKASFDKHYESDKSSRSKDNFEEFLCKAYGIELDDEETVNIHAGSLTDAMQSARSEARLLVVFIPSSKPRKAASDALAIESIVSSEVNKVAEHQARKKEDGGSFAFWSTKYDSNEASVAMKRLKVKKTSTKAPVLMVVYPQLSANSSGQAKIVPRVLAQHHCNPPPDSESMAKWLNALRKRHAKQYANMQLERKELALFKERKEGFKASLEDDKRREQEEAMEAKRKAEEEARKKEHEEMIKKRRVTLLESLPEEPAAGSSDVVIIALRFTDGTTGKRRFESETEVGQIFNWIDAMFKVERENVNLMIMNGQQTFDYGEDKDITLRDAGFGKMLALRVIEKSDDDDDNDDDDDESSDEESEEE</sequence>